<keyword evidence="2" id="KW-1185">Reference proteome</keyword>
<sequence length="136" mass="15114">MSEAASSVGRFSMQLRTLPSPTQADLILIAGTVTMTMAPSLVRLYEQMPEPKYVIAMGTCTITGGMFSIDSYSTVRVVDNMDVGKCHFSCTKDSRLAIQREDDSRASDLKLLVWALKPVDILDPLSWPRARCRDCY</sequence>
<gene>
    <name evidence="1" type="ORF">M9H77_02897</name>
</gene>
<dbReference type="EMBL" id="CM044701">
    <property type="protein sequence ID" value="KAI5681669.1"/>
    <property type="molecule type" value="Genomic_DNA"/>
</dbReference>
<protein>
    <submittedName>
        <fullName evidence="1">Uncharacterized protein</fullName>
    </submittedName>
</protein>
<accession>A0ACC0C9V4</accession>
<name>A0ACC0C9V4_CATRO</name>
<evidence type="ECO:0000313" key="2">
    <source>
        <dbReference type="Proteomes" id="UP001060085"/>
    </source>
</evidence>
<evidence type="ECO:0000313" key="1">
    <source>
        <dbReference type="EMBL" id="KAI5681669.1"/>
    </source>
</evidence>
<proteinExistence type="predicted"/>
<comment type="caution">
    <text evidence="1">The sequence shown here is derived from an EMBL/GenBank/DDBJ whole genome shotgun (WGS) entry which is preliminary data.</text>
</comment>
<dbReference type="Proteomes" id="UP001060085">
    <property type="component" value="Linkage Group LG01"/>
</dbReference>
<reference evidence="2" key="1">
    <citation type="journal article" date="2023" name="Nat. Plants">
        <title>Single-cell RNA sequencing provides a high-resolution roadmap for understanding the multicellular compartmentation of specialized metabolism.</title>
        <authorList>
            <person name="Sun S."/>
            <person name="Shen X."/>
            <person name="Li Y."/>
            <person name="Li Y."/>
            <person name="Wang S."/>
            <person name="Li R."/>
            <person name="Zhang H."/>
            <person name="Shen G."/>
            <person name="Guo B."/>
            <person name="Wei J."/>
            <person name="Xu J."/>
            <person name="St-Pierre B."/>
            <person name="Chen S."/>
            <person name="Sun C."/>
        </authorList>
    </citation>
    <scope>NUCLEOTIDE SEQUENCE [LARGE SCALE GENOMIC DNA]</scope>
</reference>
<organism evidence="1 2">
    <name type="scientific">Catharanthus roseus</name>
    <name type="common">Madagascar periwinkle</name>
    <name type="synonym">Vinca rosea</name>
    <dbReference type="NCBI Taxonomy" id="4058"/>
    <lineage>
        <taxon>Eukaryota</taxon>
        <taxon>Viridiplantae</taxon>
        <taxon>Streptophyta</taxon>
        <taxon>Embryophyta</taxon>
        <taxon>Tracheophyta</taxon>
        <taxon>Spermatophyta</taxon>
        <taxon>Magnoliopsida</taxon>
        <taxon>eudicotyledons</taxon>
        <taxon>Gunneridae</taxon>
        <taxon>Pentapetalae</taxon>
        <taxon>asterids</taxon>
        <taxon>lamiids</taxon>
        <taxon>Gentianales</taxon>
        <taxon>Apocynaceae</taxon>
        <taxon>Rauvolfioideae</taxon>
        <taxon>Vinceae</taxon>
        <taxon>Catharanthinae</taxon>
        <taxon>Catharanthus</taxon>
    </lineage>
</organism>